<evidence type="ECO:0008006" key="3">
    <source>
        <dbReference type="Google" id="ProtNLM"/>
    </source>
</evidence>
<evidence type="ECO:0000313" key="1">
    <source>
        <dbReference type="EMBL" id="OQE36850.1"/>
    </source>
</evidence>
<evidence type="ECO:0000313" key="2">
    <source>
        <dbReference type="Proteomes" id="UP000191500"/>
    </source>
</evidence>
<comment type="caution">
    <text evidence="1">The sequence shown here is derived from an EMBL/GenBank/DDBJ whole genome shotgun (WGS) entry which is preliminary data.</text>
</comment>
<proteinExistence type="predicted"/>
<dbReference type="InterPro" id="IPR006439">
    <property type="entry name" value="HAD-SF_hydro_IA"/>
</dbReference>
<protein>
    <recommendedName>
        <fullName evidence="3">HAD-like protein</fullName>
    </recommendedName>
</protein>
<dbReference type="Proteomes" id="UP000191500">
    <property type="component" value="Unassembled WGS sequence"/>
</dbReference>
<dbReference type="GO" id="GO:0016791">
    <property type="term" value="F:phosphatase activity"/>
    <property type="evidence" value="ECO:0007669"/>
    <property type="project" value="UniProtKB-ARBA"/>
</dbReference>
<reference evidence="2" key="1">
    <citation type="journal article" date="2017" name="Nat. Microbiol.">
        <title>Global analysis of biosynthetic gene clusters reveals vast potential of secondary metabolite production in Penicillium species.</title>
        <authorList>
            <person name="Nielsen J.C."/>
            <person name="Grijseels S."/>
            <person name="Prigent S."/>
            <person name="Ji B."/>
            <person name="Dainat J."/>
            <person name="Nielsen K.F."/>
            <person name="Frisvad J.C."/>
            <person name="Workman M."/>
            <person name="Nielsen J."/>
        </authorList>
    </citation>
    <scope>NUCLEOTIDE SEQUENCE [LARGE SCALE GENOMIC DNA]</scope>
    <source>
        <strain evidence="2">IBT 31321</strain>
    </source>
</reference>
<dbReference type="PANTHER" id="PTHR43611">
    <property type="entry name" value="ALPHA-D-GLUCOSE 1-PHOSPHATE PHOSPHATASE"/>
    <property type="match status" value="1"/>
</dbReference>
<dbReference type="InterPro" id="IPR036412">
    <property type="entry name" value="HAD-like_sf"/>
</dbReference>
<name>A0A1V6UEJ9_9EURO</name>
<keyword evidence="2" id="KW-1185">Reference proteome</keyword>
<dbReference type="InterPro" id="IPR023214">
    <property type="entry name" value="HAD_sf"/>
</dbReference>
<dbReference type="Pfam" id="PF13419">
    <property type="entry name" value="HAD_2"/>
    <property type="match status" value="1"/>
</dbReference>
<dbReference type="EMBL" id="MDDG01000011">
    <property type="protein sequence ID" value="OQE36850.1"/>
    <property type="molecule type" value="Genomic_DNA"/>
</dbReference>
<dbReference type="AlphaFoldDB" id="A0A1V6UEJ9"/>
<dbReference type="PANTHER" id="PTHR43611:SF3">
    <property type="entry name" value="FLAVIN MONONUCLEOTIDE HYDROLASE 1, CHLOROPLATIC"/>
    <property type="match status" value="1"/>
</dbReference>
<dbReference type="InterPro" id="IPR041492">
    <property type="entry name" value="HAD_2"/>
</dbReference>
<dbReference type="NCBIfam" id="TIGR01509">
    <property type="entry name" value="HAD-SF-IA-v3"/>
    <property type="match status" value="1"/>
</dbReference>
<dbReference type="STRING" id="36646.A0A1V6UEJ9"/>
<gene>
    <name evidence="1" type="ORF">PENCOP_c011G04391</name>
</gene>
<dbReference type="CDD" id="cd02603">
    <property type="entry name" value="HAD_sEH-N_like"/>
    <property type="match status" value="1"/>
</dbReference>
<organism evidence="1 2">
    <name type="scientific">Penicillium coprophilum</name>
    <dbReference type="NCBI Taxonomy" id="36646"/>
    <lineage>
        <taxon>Eukaryota</taxon>
        <taxon>Fungi</taxon>
        <taxon>Dikarya</taxon>
        <taxon>Ascomycota</taxon>
        <taxon>Pezizomycotina</taxon>
        <taxon>Eurotiomycetes</taxon>
        <taxon>Eurotiomycetidae</taxon>
        <taxon>Eurotiales</taxon>
        <taxon>Aspergillaceae</taxon>
        <taxon>Penicillium</taxon>
    </lineage>
</organism>
<sequence>MKPVTALIFDFGNVLCTGIPPNDCTIPPTKLKEIMSSDIWFDYERGRYTTAEECYSNLEDRFAIRSKDLDLVMEKARRSLKMQSATLEFLTNLKAEHPDLRVYGLTNTPLPEQDYVYSVASQWPIFDHIYISGNLGMRKPDICCFKAVLQDIGLPAEAVVFVDDSAENILSAQSIGIHSILFEDHEQLSRQLENVLGDPVKRGTDFLISNAKRMDSVTENGITIHENFAQLLILDLTGNRELVQLETWDRTWNYFIGKHLIFICPSELTTGNFPNDLDTTSIALSIIPTEKSVLWSVMDEMLTFTNEDGIFMTYFDHSRPRIDPVVCVNILYLFCQHGREIEAARTFEWVLDVLRNRAYQAGSRYYPSPDVFLYFLTRLSRVIHDGSRREELLLLLQPRVNERIGTDGNVVSLSTRILACYSMGIVNHCDVPKLLALQSRDGGWPVDWIYRWGSSGLKVGNRGLTTALATKAIEASGTYVEPILTEPREWWRDDGWIFM</sequence>
<accession>A0A1V6UEJ9</accession>
<dbReference type="SUPFAM" id="SSF56784">
    <property type="entry name" value="HAD-like"/>
    <property type="match status" value="1"/>
</dbReference>
<dbReference type="Gene3D" id="3.40.50.1000">
    <property type="entry name" value="HAD superfamily/HAD-like"/>
    <property type="match status" value="1"/>
</dbReference>